<dbReference type="EMBL" id="CM032181">
    <property type="protein sequence ID" value="KAG7098101.1"/>
    <property type="molecule type" value="Genomic_DNA"/>
</dbReference>
<dbReference type="Proteomes" id="UP001049176">
    <property type="component" value="Chromosome 1"/>
</dbReference>
<organism evidence="3 4">
    <name type="scientific">Marasmius oreades</name>
    <name type="common">fairy-ring Marasmius</name>
    <dbReference type="NCBI Taxonomy" id="181124"/>
    <lineage>
        <taxon>Eukaryota</taxon>
        <taxon>Fungi</taxon>
        <taxon>Dikarya</taxon>
        <taxon>Basidiomycota</taxon>
        <taxon>Agaricomycotina</taxon>
        <taxon>Agaricomycetes</taxon>
        <taxon>Agaricomycetidae</taxon>
        <taxon>Agaricales</taxon>
        <taxon>Marasmiineae</taxon>
        <taxon>Marasmiaceae</taxon>
        <taxon>Marasmius</taxon>
    </lineage>
</organism>
<feature type="transmembrane region" description="Helical" evidence="1">
    <location>
        <begin position="166"/>
        <end position="190"/>
    </location>
</feature>
<dbReference type="GeneID" id="66069151"/>
<comment type="caution">
    <text evidence="3">The sequence shown here is derived from an EMBL/GenBank/DDBJ whole genome shotgun (WGS) entry which is preliminary data.</text>
</comment>
<name>A0A9P7V0P1_9AGAR</name>
<keyword evidence="1" id="KW-0472">Membrane</keyword>
<keyword evidence="2" id="KW-0732">Signal</keyword>
<keyword evidence="1" id="KW-0812">Transmembrane</keyword>
<dbReference type="OrthoDB" id="3233375at2759"/>
<dbReference type="KEGG" id="more:E1B28_000075"/>
<sequence>MRFTPLSCSVLMVVGAVFASPIAVAQEPSVPALPHLRFGHAVGRSQNQNEGVRVISISTTTTNTGGIPCAGARSRFRQKSLELSNAFRQALGMPLIEVNKAFELKPIPQSHPYIERQPDRGGWRVVGGHPHPHHHSGHVRVHGHRGPFMMRLHYALMSLGAWEGRAVAFVLGCGIGVLIRMIWVLAVVAYRAVKGNSEEEDTDGYLRLTEETADAEEIFVAPPQYVVDEKPPVDDKN</sequence>
<dbReference type="AlphaFoldDB" id="A0A9P7V0P1"/>
<reference evidence="3" key="1">
    <citation type="journal article" date="2021" name="Genome Biol. Evol.">
        <title>The assembled and annotated genome of the fairy-ring fungus Marasmius oreades.</title>
        <authorList>
            <person name="Hiltunen M."/>
            <person name="Ament-Velasquez S.L."/>
            <person name="Johannesson H."/>
        </authorList>
    </citation>
    <scope>NUCLEOTIDE SEQUENCE</scope>
    <source>
        <strain evidence="3">03SP1</strain>
    </source>
</reference>
<feature type="chain" id="PRO_5040138845" evidence="2">
    <location>
        <begin position="20"/>
        <end position="237"/>
    </location>
</feature>
<evidence type="ECO:0000256" key="1">
    <source>
        <dbReference type="SAM" id="Phobius"/>
    </source>
</evidence>
<evidence type="ECO:0000256" key="2">
    <source>
        <dbReference type="SAM" id="SignalP"/>
    </source>
</evidence>
<feature type="signal peptide" evidence="2">
    <location>
        <begin position="1"/>
        <end position="19"/>
    </location>
</feature>
<gene>
    <name evidence="3" type="ORF">E1B28_000075</name>
</gene>
<accession>A0A9P7V0P1</accession>
<dbReference type="RefSeq" id="XP_043014571.1">
    <property type="nucleotide sequence ID" value="XM_043145872.1"/>
</dbReference>
<evidence type="ECO:0000313" key="4">
    <source>
        <dbReference type="Proteomes" id="UP001049176"/>
    </source>
</evidence>
<keyword evidence="1" id="KW-1133">Transmembrane helix</keyword>
<proteinExistence type="predicted"/>
<protein>
    <submittedName>
        <fullName evidence="3">Uncharacterized protein</fullName>
    </submittedName>
</protein>
<keyword evidence="4" id="KW-1185">Reference proteome</keyword>
<evidence type="ECO:0000313" key="3">
    <source>
        <dbReference type="EMBL" id="KAG7098101.1"/>
    </source>
</evidence>